<gene>
    <name evidence="4" type="ORF">ELAC_2226</name>
</gene>
<dbReference type="InterPro" id="IPR000387">
    <property type="entry name" value="Tyr_Pase_dom"/>
</dbReference>
<evidence type="ECO:0000259" key="3">
    <source>
        <dbReference type="PROSITE" id="PS50056"/>
    </source>
</evidence>
<feature type="domain" description="Tyrosine specific protein phosphatases" evidence="3">
    <location>
        <begin position="246"/>
        <end position="301"/>
    </location>
</feature>
<dbReference type="AlphaFoldDB" id="A0A0H5DS44"/>
<accession>A0A0H5DS44</accession>
<feature type="region of interest" description="Disordered" evidence="2">
    <location>
        <begin position="65"/>
        <end position="89"/>
    </location>
</feature>
<name>A0A0H5DS44_9BACT</name>
<dbReference type="GO" id="GO:0016791">
    <property type="term" value="F:phosphatase activity"/>
    <property type="evidence" value="ECO:0007669"/>
    <property type="project" value="UniProtKB-ARBA"/>
</dbReference>
<dbReference type="PROSITE" id="PS00383">
    <property type="entry name" value="TYR_PHOSPHATASE_1"/>
    <property type="match status" value="1"/>
</dbReference>
<keyword evidence="1" id="KW-0378">Hydrolase</keyword>
<dbReference type="Gene3D" id="3.90.190.10">
    <property type="entry name" value="Protein tyrosine phosphatase superfamily"/>
    <property type="match status" value="1"/>
</dbReference>
<evidence type="ECO:0000313" key="5">
    <source>
        <dbReference type="Proteomes" id="UP000220251"/>
    </source>
</evidence>
<protein>
    <recommendedName>
        <fullName evidence="3">Tyrosine specific protein phosphatases domain-containing protein</fullName>
    </recommendedName>
</protein>
<feature type="compositionally biased region" description="Low complexity" evidence="2">
    <location>
        <begin position="68"/>
        <end position="85"/>
    </location>
</feature>
<evidence type="ECO:0000256" key="1">
    <source>
        <dbReference type="ARBA" id="ARBA00022801"/>
    </source>
</evidence>
<dbReference type="InterPro" id="IPR057023">
    <property type="entry name" value="PTP-SAK"/>
</dbReference>
<reference evidence="5" key="1">
    <citation type="submission" date="2015-06" db="EMBL/GenBank/DDBJ databases">
        <authorList>
            <person name="Bertelli C."/>
        </authorList>
    </citation>
    <scope>NUCLEOTIDE SEQUENCE [LARGE SCALE GENOMIC DNA]</scope>
    <source>
        <strain evidence="5">CRIB-30</strain>
    </source>
</reference>
<keyword evidence="5" id="KW-1185">Reference proteome</keyword>
<dbReference type="InterPro" id="IPR016130">
    <property type="entry name" value="Tyr_Pase_AS"/>
</dbReference>
<sequence length="343" mass="38381">MLPVEQYRTGSAENPSDAEFPPQKQSKKDKIAKALHSLGALFHSDKHKAQAEDASPQKAVKELKLQRTTSSSSQTAITSTSASSQGLATDNDELDFSDDFYFSPAYTYTSEQLQQIEEIDSLWTERWGTLETLEKFESNMHLLVAPHQHLIPKVNPLEPSGTIYMGSYPGDNPYDHTDLGAEIKLPILLKELGINQIVCLQKQDELDASFTPYQETALRIARELKLTTPQFLHFGIRDVSIAPDNDVYHFVLETLLPAITKPGMKTYIHCWGGNGRTGTISSIVLAALFGLDAETALKKVNTYHKIRINPQYNAPETETQKNQVRRLVPKIVAEATDPEKNER</sequence>
<dbReference type="RefSeq" id="WP_098039405.1">
    <property type="nucleotide sequence ID" value="NZ_CWGJ01000028.1"/>
</dbReference>
<dbReference type="EMBL" id="CWGJ01000028">
    <property type="protein sequence ID" value="CRX39546.1"/>
    <property type="molecule type" value="Genomic_DNA"/>
</dbReference>
<dbReference type="SUPFAM" id="SSF52799">
    <property type="entry name" value="(Phosphotyrosine protein) phosphatases II"/>
    <property type="match status" value="1"/>
</dbReference>
<proteinExistence type="predicted"/>
<dbReference type="Proteomes" id="UP000220251">
    <property type="component" value="Unassembled WGS sequence"/>
</dbReference>
<dbReference type="OrthoDB" id="196319at2"/>
<organism evidence="4 5">
    <name type="scientific">Estrella lausannensis</name>
    <dbReference type="NCBI Taxonomy" id="483423"/>
    <lineage>
        <taxon>Bacteria</taxon>
        <taxon>Pseudomonadati</taxon>
        <taxon>Chlamydiota</taxon>
        <taxon>Chlamydiia</taxon>
        <taxon>Parachlamydiales</taxon>
        <taxon>Candidatus Criblamydiaceae</taxon>
        <taxon>Estrella</taxon>
    </lineage>
</organism>
<dbReference type="Pfam" id="PF22784">
    <property type="entry name" value="PTP-SAK"/>
    <property type="match status" value="1"/>
</dbReference>
<dbReference type="InterPro" id="IPR029021">
    <property type="entry name" value="Prot-tyrosine_phosphatase-like"/>
</dbReference>
<evidence type="ECO:0000256" key="2">
    <source>
        <dbReference type="SAM" id="MobiDB-lite"/>
    </source>
</evidence>
<dbReference type="PROSITE" id="PS50056">
    <property type="entry name" value="TYR_PHOSPHATASE_2"/>
    <property type="match status" value="1"/>
</dbReference>
<evidence type="ECO:0000313" key="4">
    <source>
        <dbReference type="EMBL" id="CRX39546.1"/>
    </source>
</evidence>
<feature type="region of interest" description="Disordered" evidence="2">
    <location>
        <begin position="1"/>
        <end position="29"/>
    </location>
</feature>